<accession>A0ABP9AQN0</accession>
<dbReference type="Gene3D" id="3.40.50.1820">
    <property type="entry name" value="alpha/beta hydrolase"/>
    <property type="match status" value="1"/>
</dbReference>
<evidence type="ECO:0000256" key="2">
    <source>
        <dbReference type="ARBA" id="ARBA00022801"/>
    </source>
</evidence>
<evidence type="ECO:0000259" key="4">
    <source>
        <dbReference type="Pfam" id="PF00135"/>
    </source>
</evidence>
<comment type="caution">
    <text evidence="5">The sequence shown here is derived from an EMBL/GenBank/DDBJ whole genome shotgun (WGS) entry which is preliminary data.</text>
</comment>
<dbReference type="RefSeq" id="WP_345441443.1">
    <property type="nucleotide sequence ID" value="NZ_BAABKO010000006.1"/>
</dbReference>
<dbReference type="EMBL" id="BAABKO010000006">
    <property type="protein sequence ID" value="GAA4783973.1"/>
    <property type="molecule type" value="Genomic_DNA"/>
</dbReference>
<dbReference type="InterPro" id="IPR050309">
    <property type="entry name" value="Type-B_Carboxylest/Lipase"/>
</dbReference>
<sequence length="498" mass="53181">MTPSTPADPPRLEQPVVATTAGRVRGFWRGGCATFLGIPYAQPPVGPLRFQAPVPHEPWEGVRDATTQGATPQRGATGITLIPEPSVPGRSTLNVNVFTPSPSPDGALPVLVYIHGGAYVSGSIASPWYDGRSFARDGVVVVTVSYRLGFDGFGWIADAPSNRGVRDWMAALEWVQGNVRAFGGDPDRVTIAGQSAGGGAVLTLLSMPAAQHLFHAVWAMSATIGVITPEESEADGRRAAAVARVEPTVAGWRALTERQVRDAAADLVAMRDLHGAQAVLSDGLRIAPAVDGDLIREPVVRSLARGVGADKPLVIGTTDDEFSMIVDDHRRWLRWVPVAPVLAVLGLPRRRRRPYLAANAALRREHGTAAAIGRFVTDALFRRHVARIARARAARPGAATWAYRFAWVSPTRGWSLHCLDVPFFFDVLDAEGVELIAGDDPPQPLADAVHGAAVDLALRGAVDWDPWAAGSTMSRVFDHPAPASREQADAYDGVLPLT</sequence>
<dbReference type="PROSITE" id="PS00122">
    <property type="entry name" value="CARBOXYLESTERASE_B_1"/>
    <property type="match status" value="1"/>
</dbReference>
<organism evidence="5 6">
    <name type="scientific">Microbacterium gilvum</name>
    <dbReference type="NCBI Taxonomy" id="1336204"/>
    <lineage>
        <taxon>Bacteria</taxon>
        <taxon>Bacillati</taxon>
        <taxon>Actinomycetota</taxon>
        <taxon>Actinomycetes</taxon>
        <taxon>Micrococcales</taxon>
        <taxon>Microbacteriaceae</taxon>
        <taxon>Microbacterium</taxon>
    </lineage>
</organism>
<dbReference type="SUPFAM" id="SSF53474">
    <property type="entry name" value="alpha/beta-Hydrolases"/>
    <property type="match status" value="1"/>
</dbReference>
<evidence type="ECO:0000256" key="1">
    <source>
        <dbReference type="ARBA" id="ARBA00005964"/>
    </source>
</evidence>
<protein>
    <recommendedName>
        <fullName evidence="3">Carboxylic ester hydrolase</fullName>
        <ecNumber evidence="3">3.1.1.-</ecNumber>
    </recommendedName>
</protein>
<evidence type="ECO:0000256" key="3">
    <source>
        <dbReference type="RuleBase" id="RU361235"/>
    </source>
</evidence>
<reference evidence="6" key="1">
    <citation type="journal article" date="2019" name="Int. J. Syst. Evol. Microbiol.">
        <title>The Global Catalogue of Microorganisms (GCM) 10K type strain sequencing project: providing services to taxonomists for standard genome sequencing and annotation.</title>
        <authorList>
            <consortium name="The Broad Institute Genomics Platform"/>
            <consortium name="The Broad Institute Genome Sequencing Center for Infectious Disease"/>
            <person name="Wu L."/>
            <person name="Ma J."/>
        </authorList>
    </citation>
    <scope>NUCLEOTIDE SEQUENCE [LARGE SCALE GENOMIC DNA]</scope>
    <source>
        <strain evidence="6">JCM 18537</strain>
    </source>
</reference>
<evidence type="ECO:0000313" key="5">
    <source>
        <dbReference type="EMBL" id="GAA4783973.1"/>
    </source>
</evidence>
<gene>
    <name evidence="5" type="ORF">GCM10023351_31850</name>
</gene>
<dbReference type="PANTHER" id="PTHR11559">
    <property type="entry name" value="CARBOXYLESTERASE"/>
    <property type="match status" value="1"/>
</dbReference>
<name>A0ABP9AQN0_9MICO</name>
<evidence type="ECO:0000313" key="6">
    <source>
        <dbReference type="Proteomes" id="UP001501645"/>
    </source>
</evidence>
<dbReference type="EC" id="3.1.1.-" evidence="3"/>
<comment type="similarity">
    <text evidence="1 3">Belongs to the type-B carboxylesterase/lipase family.</text>
</comment>
<dbReference type="InterPro" id="IPR002018">
    <property type="entry name" value="CarbesteraseB"/>
</dbReference>
<keyword evidence="2 3" id="KW-0378">Hydrolase</keyword>
<feature type="domain" description="Carboxylesterase type B" evidence="4">
    <location>
        <begin position="14"/>
        <end position="427"/>
    </location>
</feature>
<dbReference type="Pfam" id="PF00135">
    <property type="entry name" value="COesterase"/>
    <property type="match status" value="1"/>
</dbReference>
<dbReference type="Proteomes" id="UP001501645">
    <property type="component" value="Unassembled WGS sequence"/>
</dbReference>
<dbReference type="InterPro" id="IPR019826">
    <property type="entry name" value="Carboxylesterase_B_AS"/>
</dbReference>
<dbReference type="InterPro" id="IPR029058">
    <property type="entry name" value="AB_hydrolase_fold"/>
</dbReference>
<keyword evidence="6" id="KW-1185">Reference proteome</keyword>
<proteinExistence type="inferred from homology"/>